<dbReference type="OrthoDB" id="12147at2"/>
<name>A0A9X8GSH0_9BURK</name>
<gene>
    <name evidence="2" type="ORF">D3H34_29925</name>
</gene>
<comment type="caution">
    <text evidence="2">The sequence shown here is derived from an EMBL/GenBank/DDBJ whole genome shotgun (WGS) entry which is preliminary data.</text>
</comment>
<keyword evidence="3" id="KW-1185">Reference proteome</keyword>
<accession>A0A9X8GSH0</accession>
<dbReference type="PANTHER" id="PTHR14136">
    <property type="entry name" value="BTB_POZ DOMAIN-CONTAINING PROTEIN KCTD9"/>
    <property type="match status" value="1"/>
</dbReference>
<organism evidence="2 3">
    <name type="scientific">Acidovorax cavernicola</name>
    <dbReference type="NCBI Taxonomy" id="1675792"/>
    <lineage>
        <taxon>Bacteria</taxon>
        <taxon>Pseudomonadati</taxon>
        <taxon>Pseudomonadota</taxon>
        <taxon>Betaproteobacteria</taxon>
        <taxon>Burkholderiales</taxon>
        <taxon>Comamonadaceae</taxon>
        <taxon>Acidovorax</taxon>
    </lineage>
</organism>
<dbReference type="Gene3D" id="2.160.20.80">
    <property type="entry name" value="E3 ubiquitin-protein ligase SopA"/>
    <property type="match status" value="3"/>
</dbReference>
<evidence type="ECO:0000313" key="3">
    <source>
        <dbReference type="Proteomes" id="UP000265619"/>
    </source>
</evidence>
<dbReference type="Pfam" id="PF13599">
    <property type="entry name" value="Pentapeptide_4"/>
    <property type="match status" value="1"/>
</dbReference>
<dbReference type="AlphaFoldDB" id="A0A9X8GSH0"/>
<dbReference type="PANTHER" id="PTHR14136:SF17">
    <property type="entry name" value="BTB_POZ DOMAIN-CONTAINING PROTEIN KCTD9"/>
    <property type="match status" value="1"/>
</dbReference>
<dbReference type="SUPFAM" id="SSF141571">
    <property type="entry name" value="Pentapeptide repeat-like"/>
    <property type="match status" value="2"/>
</dbReference>
<feature type="domain" description="DUF2169" evidence="1">
    <location>
        <begin position="24"/>
        <end position="293"/>
    </location>
</feature>
<dbReference type="Pfam" id="PF09937">
    <property type="entry name" value="DUF2169"/>
    <property type="match status" value="1"/>
</dbReference>
<proteinExistence type="predicted"/>
<evidence type="ECO:0000313" key="2">
    <source>
        <dbReference type="EMBL" id="RIX73043.1"/>
    </source>
</evidence>
<dbReference type="Pfam" id="PF00805">
    <property type="entry name" value="Pentapeptide"/>
    <property type="match status" value="3"/>
</dbReference>
<evidence type="ECO:0000259" key="1">
    <source>
        <dbReference type="Pfam" id="PF09937"/>
    </source>
</evidence>
<protein>
    <submittedName>
        <fullName evidence="2">DUF2169 domain-containing protein</fullName>
    </submittedName>
</protein>
<reference evidence="2 3" key="1">
    <citation type="submission" date="2018-09" db="EMBL/GenBank/DDBJ databases">
        <title>Acidovorax cavernicola nov. sp. isolated from Gruta de las Maravillas (Aracena, Spain).</title>
        <authorList>
            <person name="Jurado V."/>
            <person name="Gutierrez-Patricio S."/>
            <person name="Gonzalez-Pimentel J.L."/>
            <person name="Miller A.Z."/>
            <person name="Laiz L."/>
            <person name="Saiz-Jimenez C."/>
        </authorList>
    </citation>
    <scope>NUCLEOTIDE SEQUENCE [LARGE SCALE GENOMIC DNA]</scope>
    <source>
        <strain evidence="2 3">1011MAR4D40.2</strain>
    </source>
</reference>
<dbReference type="InterPro" id="IPR001646">
    <property type="entry name" value="5peptide_repeat"/>
</dbReference>
<dbReference type="InterPro" id="IPR051082">
    <property type="entry name" value="Pentapeptide-BTB/POZ_domain"/>
</dbReference>
<dbReference type="Proteomes" id="UP000265619">
    <property type="component" value="Unassembled WGS sequence"/>
</dbReference>
<dbReference type="RefSeq" id="WP_119558393.1">
    <property type="nucleotide sequence ID" value="NZ_QXMN01000072.1"/>
</dbReference>
<dbReference type="EMBL" id="QXMN01000072">
    <property type="protein sequence ID" value="RIX73043.1"/>
    <property type="molecule type" value="Genomic_DNA"/>
</dbReference>
<sequence>MQVVKPQAVCLSTRPIEFRKRFGLCVTAMLHVPFEQAEGGTLWGEQSAWNFIGREMAVPLVDEGVAKLTPEFLVHGQAFPPAESPTACAVRARLGSRSKTLLVFGDRHWEGTKASAPLAFDAMPIDAAHAYGGAAVPANPDGIGAAPEGGHHRLPNIERPDQPLRDPAQSVAPAGFGLRGPMHPERARFRGTYDADYLKAHAPGFAPDLDWRYFNLAPEDQWFDAPLRGDEPFQFDHMHPKKPRLEGRLPGLRARVFADYRAVGAAEPRLREVPLRLTTVWFFPHAERALLLFQGLAEVATDDGSDVHGLLGAVERVDASRPDTHYLDALARRADPRWGGVECLDDSDLLPEGIDAVDPEAERAAEAFASQGLQAQAQYRRAEIDVALAREELRASGRDPDAMGIVMPPREEPPAPAQRVAHLKQKLQEAEAQKLAAVDDALDALEQAAAARKANPAMKPIEHRGPPLFNADVALAQLQGANAGATGAFDLAAVHGQLLQQEAMERLGYLQGAHAQQPAPAMQAAQAQTLKDGMKQALAGGLRFFGGMDFTGADFSGLDLRDVNFAGAWLESVDFGKANVSGANFTAAVLAHANLDGAIGIRAILQGANLGGTRWKGAVFDEADFSATQLSHADLSGLSLRRARMKGAMLVGTRWDGTDAHGLQAPEQLFYRLSLPGLSLAEAELAGCQFVECDLTGADFREAHLAQANLVTCKLAGVRFGGARGMGMVFAQHCELADADFSGARMQGANFGAADMSRARMLGSVLDGANLCEARLPDSDWRLASAKGALLRRTVLRGARLAGVNFSEAILQHADLRGCDLRNSNLFAADLSRARLDGDVRFEGALLQRARTWPRLTPEQQAAGA</sequence>
<dbReference type="InterPro" id="IPR018683">
    <property type="entry name" value="DUF2169"/>
</dbReference>